<dbReference type="STRING" id="1402135.SAMN05444149_104352"/>
<dbReference type="Proteomes" id="UP000199754">
    <property type="component" value="Chromosome"/>
</dbReference>
<organism evidence="1 2">
    <name type="scientific">Pseudosulfitobacter pseudonitzschiae</name>
    <dbReference type="NCBI Taxonomy" id="1402135"/>
    <lineage>
        <taxon>Bacteria</taxon>
        <taxon>Pseudomonadati</taxon>
        <taxon>Pseudomonadota</taxon>
        <taxon>Alphaproteobacteria</taxon>
        <taxon>Rhodobacterales</taxon>
        <taxon>Roseobacteraceae</taxon>
        <taxon>Pseudosulfitobacter</taxon>
    </lineage>
</organism>
<gene>
    <name evidence="1" type="ORF">SULPSESMR1_03321</name>
</gene>
<proteinExistence type="predicted"/>
<protein>
    <submittedName>
        <fullName evidence="1">Dihydroxy-acid dehydratase</fullName>
    </submittedName>
</protein>
<name>A0A221K5G6_9RHOB</name>
<dbReference type="AlphaFoldDB" id="A0A221K5G6"/>
<reference evidence="1 2" key="1">
    <citation type="submission" date="2017-07" db="EMBL/GenBank/DDBJ databases">
        <title>Genome Sequence of Sulfitobacter pseudonitzschiae Strain SMR1 Isolated from a culture of the Diatom Skeletonema marinoi.</title>
        <authorList>
            <person name="Topel M."/>
            <person name="Pinder M.I.M."/>
            <person name="Johansson O.N."/>
            <person name="Kourtchenko O."/>
            <person name="Godhe A."/>
            <person name="Clarke A.K."/>
        </authorList>
    </citation>
    <scope>NUCLEOTIDE SEQUENCE [LARGE SCALE GENOMIC DNA]</scope>
    <source>
        <strain evidence="1 2">SMR1</strain>
    </source>
</reference>
<dbReference type="OrthoDB" id="7829925at2"/>
<dbReference type="KEGG" id="spse:SULPSESMR1_03321"/>
<dbReference type="EMBL" id="CP022415">
    <property type="protein sequence ID" value="ASM74097.1"/>
    <property type="molecule type" value="Genomic_DNA"/>
</dbReference>
<keyword evidence="2" id="KW-1185">Reference proteome</keyword>
<dbReference type="PROSITE" id="PS51257">
    <property type="entry name" value="PROKAR_LIPOPROTEIN"/>
    <property type="match status" value="1"/>
</dbReference>
<sequence length="198" mass="20101">MNIGTCKGAILAGLIALAGCDVGGGATNAPLRETAMANGSVTLVAPDGFCIDRRSLKADFALLARCDTLGDPDGAFGAPLGLITVSLTRSPADAPPITATAMQAALSDGTVLDKKETRDTVLLQVQGTEPARKGLSATHWRGAGQVGPHRIGLAIYGTDDSGAIGSEGGRILDQLMQRTRVRAATPVTALAIAPTTPD</sequence>
<evidence type="ECO:0000313" key="1">
    <source>
        <dbReference type="EMBL" id="ASM74097.1"/>
    </source>
</evidence>
<evidence type="ECO:0000313" key="2">
    <source>
        <dbReference type="Proteomes" id="UP000199754"/>
    </source>
</evidence>
<dbReference type="RefSeq" id="WP_089421837.1">
    <property type="nucleotide sequence ID" value="NZ_CP022415.1"/>
</dbReference>
<accession>A0A221K5G6</accession>